<dbReference type="AlphaFoldDB" id="A0A5A9XRJ9"/>
<dbReference type="Gene3D" id="3.40.50.150">
    <property type="entry name" value="Vaccinia Virus protein VP39"/>
    <property type="match status" value="1"/>
</dbReference>
<evidence type="ECO:0000313" key="2">
    <source>
        <dbReference type="EMBL" id="KAA0894241.1"/>
    </source>
</evidence>
<dbReference type="RefSeq" id="WP_149306398.1">
    <property type="nucleotide sequence ID" value="NZ_SRSD01000002.1"/>
</dbReference>
<reference evidence="2 3" key="1">
    <citation type="submission" date="2019-04" db="EMBL/GenBank/DDBJ databases">
        <title>Geobacter ruber sp. nov., ferric-reducing bacteria isolated from paddy soil.</title>
        <authorList>
            <person name="Xu Z."/>
            <person name="Masuda Y."/>
            <person name="Itoh H."/>
            <person name="Senoo K."/>
        </authorList>
    </citation>
    <scope>NUCLEOTIDE SEQUENCE [LARGE SCALE GENOMIC DNA]</scope>
    <source>
        <strain evidence="2 3">Red88</strain>
    </source>
</reference>
<dbReference type="GO" id="GO:0008168">
    <property type="term" value="F:methyltransferase activity"/>
    <property type="evidence" value="ECO:0007669"/>
    <property type="project" value="UniProtKB-KW"/>
</dbReference>
<protein>
    <submittedName>
        <fullName evidence="2">Class I SAM-dependent methyltransferase</fullName>
    </submittedName>
</protein>
<dbReference type="SUPFAM" id="SSF53335">
    <property type="entry name" value="S-adenosyl-L-methionine-dependent methyltransferases"/>
    <property type="match status" value="1"/>
</dbReference>
<dbReference type="InterPro" id="IPR029063">
    <property type="entry name" value="SAM-dependent_MTases_sf"/>
</dbReference>
<accession>A0A5A9XRJ9</accession>
<dbReference type="CDD" id="cd02440">
    <property type="entry name" value="AdoMet_MTases"/>
    <property type="match status" value="1"/>
</dbReference>
<gene>
    <name evidence="2" type="ORF">ET418_04610</name>
</gene>
<dbReference type="GO" id="GO:0032259">
    <property type="term" value="P:methylation"/>
    <property type="evidence" value="ECO:0007669"/>
    <property type="project" value="UniProtKB-KW"/>
</dbReference>
<sequence>MRTHKRPISPVPSKLLTTYAEEIAIKANGPIADIACGYGRNAKLISSFGAPVICVDIDQQALDFIKESLNEDGNLLTVEQLDLINDHWPFENNSLGAIINVHFFTAQLLEHFKKSLKLGGYLFLETIDGHGKNYLDLPPYGFIRQALAETFDIKYIKENKTGPDQIDAATVKLLAIKRRLT</sequence>
<dbReference type="Pfam" id="PF13649">
    <property type="entry name" value="Methyltransf_25"/>
    <property type="match status" value="1"/>
</dbReference>
<dbReference type="InterPro" id="IPR041698">
    <property type="entry name" value="Methyltransf_25"/>
</dbReference>
<feature type="domain" description="Methyltransferase" evidence="1">
    <location>
        <begin position="31"/>
        <end position="120"/>
    </location>
</feature>
<name>A0A5A9XRJ9_9BACT</name>
<dbReference type="OrthoDB" id="5298787at2"/>
<dbReference type="EMBL" id="SRSD01000002">
    <property type="protein sequence ID" value="KAA0894241.1"/>
    <property type="molecule type" value="Genomic_DNA"/>
</dbReference>
<dbReference type="Proteomes" id="UP000324298">
    <property type="component" value="Unassembled WGS sequence"/>
</dbReference>
<comment type="caution">
    <text evidence="2">The sequence shown here is derived from an EMBL/GenBank/DDBJ whole genome shotgun (WGS) entry which is preliminary data.</text>
</comment>
<keyword evidence="2" id="KW-0489">Methyltransferase</keyword>
<evidence type="ECO:0000313" key="3">
    <source>
        <dbReference type="Proteomes" id="UP000324298"/>
    </source>
</evidence>
<proteinExistence type="predicted"/>
<organism evidence="2 3">
    <name type="scientific">Oryzomonas rubra</name>
    <dbReference type="NCBI Taxonomy" id="2509454"/>
    <lineage>
        <taxon>Bacteria</taxon>
        <taxon>Pseudomonadati</taxon>
        <taxon>Thermodesulfobacteriota</taxon>
        <taxon>Desulfuromonadia</taxon>
        <taxon>Geobacterales</taxon>
        <taxon>Geobacteraceae</taxon>
        <taxon>Oryzomonas</taxon>
    </lineage>
</organism>
<keyword evidence="3" id="KW-1185">Reference proteome</keyword>
<evidence type="ECO:0000259" key="1">
    <source>
        <dbReference type="Pfam" id="PF13649"/>
    </source>
</evidence>
<keyword evidence="2" id="KW-0808">Transferase</keyword>